<proteinExistence type="predicted"/>
<gene>
    <name evidence="2" type="ORF">LCGC14_2266320</name>
</gene>
<keyword evidence="1" id="KW-1133">Transmembrane helix</keyword>
<dbReference type="AlphaFoldDB" id="A0A0F9FTB7"/>
<accession>A0A0F9FTB7</accession>
<name>A0A0F9FTB7_9ZZZZ</name>
<protein>
    <submittedName>
        <fullName evidence="2">Uncharacterized protein</fullName>
    </submittedName>
</protein>
<keyword evidence="1" id="KW-0472">Membrane</keyword>
<organism evidence="2">
    <name type="scientific">marine sediment metagenome</name>
    <dbReference type="NCBI Taxonomy" id="412755"/>
    <lineage>
        <taxon>unclassified sequences</taxon>
        <taxon>metagenomes</taxon>
        <taxon>ecological metagenomes</taxon>
    </lineage>
</organism>
<sequence length="250" mass="28854">MSKIIKFILIIVIIFAGILLIRTIFGYLGKQQLESLGLEVGQVQQLLQERGLNLEASQIQQLFQEGGLDSILDPSKIKSIDFEKEEQDYKEFVGSDGKLKLSYPSGWLEIEGEDLNNLQEKAENYDLKFLFSAQNLNLGKFSQILVHEGSFDSQEGFEQIIETMKEVNQRQGWDMQIMNLEIIEDEEAIFEAQYQKPDRYDIRSKEKIILIETIEGKKKVGLIAFIVFKKDWSDFKEQADFVINSVIINK</sequence>
<keyword evidence="1" id="KW-0812">Transmembrane</keyword>
<evidence type="ECO:0000256" key="1">
    <source>
        <dbReference type="SAM" id="Phobius"/>
    </source>
</evidence>
<comment type="caution">
    <text evidence="2">The sequence shown here is derived from an EMBL/GenBank/DDBJ whole genome shotgun (WGS) entry which is preliminary data.</text>
</comment>
<evidence type="ECO:0000313" key="2">
    <source>
        <dbReference type="EMBL" id="KKL54347.1"/>
    </source>
</evidence>
<feature type="transmembrane region" description="Helical" evidence="1">
    <location>
        <begin position="7"/>
        <end position="28"/>
    </location>
</feature>
<dbReference type="EMBL" id="LAZR01031232">
    <property type="protein sequence ID" value="KKL54347.1"/>
    <property type="molecule type" value="Genomic_DNA"/>
</dbReference>
<reference evidence="2" key="1">
    <citation type="journal article" date="2015" name="Nature">
        <title>Complex archaea that bridge the gap between prokaryotes and eukaryotes.</title>
        <authorList>
            <person name="Spang A."/>
            <person name="Saw J.H."/>
            <person name="Jorgensen S.L."/>
            <person name="Zaremba-Niedzwiedzka K."/>
            <person name="Martijn J."/>
            <person name="Lind A.E."/>
            <person name="van Eijk R."/>
            <person name="Schleper C."/>
            <person name="Guy L."/>
            <person name="Ettema T.J."/>
        </authorList>
    </citation>
    <scope>NUCLEOTIDE SEQUENCE</scope>
</reference>